<evidence type="ECO:0000313" key="3">
    <source>
        <dbReference type="Proteomes" id="UP000006565"/>
    </source>
</evidence>
<dbReference type="RefSeq" id="WP_013329369.1">
    <property type="nucleotide sequence ID" value="NC_014507.1"/>
</dbReference>
<proteinExistence type="predicted"/>
<dbReference type="STRING" id="679926.Mpet_1433"/>
<dbReference type="AlphaFoldDB" id="E1RFG2"/>
<dbReference type="EMBL" id="CP002117">
    <property type="protein sequence ID" value="ADN36192.1"/>
    <property type="molecule type" value="Genomic_DNA"/>
</dbReference>
<accession>E1RFG2</accession>
<protein>
    <submittedName>
        <fullName evidence="2">Uncharacterized protein</fullName>
    </submittedName>
</protein>
<keyword evidence="1" id="KW-1133">Transmembrane helix</keyword>
<sequence length="133" mass="15200">MEKKTKIIIGIIIIAIIAVLIYTNLLLVIPVLILNSLGLYGSGGNLQLSEYPEDKIDLKQVVNISEDDFRKYSGLRELFENIDETDPYYMGDIRFISRATANGWEIDDIYKKYGPGKILCWNGGYYSILIERE</sequence>
<gene>
    <name evidence="2" type="ordered locus">Mpet_1433</name>
</gene>
<evidence type="ECO:0000256" key="1">
    <source>
        <dbReference type="SAM" id="Phobius"/>
    </source>
</evidence>
<organism evidence="2 3">
    <name type="scientific">Methanolacinia petrolearia (strain DSM 11571 / OCM 486 / SEBR 4847)</name>
    <name type="common">Methanoplanus petrolearius</name>
    <dbReference type="NCBI Taxonomy" id="679926"/>
    <lineage>
        <taxon>Archaea</taxon>
        <taxon>Methanobacteriati</taxon>
        <taxon>Methanobacteriota</taxon>
        <taxon>Stenosarchaea group</taxon>
        <taxon>Methanomicrobia</taxon>
        <taxon>Methanomicrobiales</taxon>
        <taxon>Methanomicrobiaceae</taxon>
        <taxon>Methanolacinia</taxon>
    </lineage>
</organism>
<dbReference type="Proteomes" id="UP000006565">
    <property type="component" value="Chromosome"/>
</dbReference>
<dbReference type="GeneID" id="9743903"/>
<evidence type="ECO:0000313" key="2">
    <source>
        <dbReference type="EMBL" id="ADN36192.1"/>
    </source>
</evidence>
<keyword evidence="3" id="KW-1185">Reference proteome</keyword>
<feature type="transmembrane region" description="Helical" evidence="1">
    <location>
        <begin position="7"/>
        <end position="33"/>
    </location>
</feature>
<dbReference type="eggNOG" id="arCOG07521">
    <property type="taxonomic scope" value="Archaea"/>
</dbReference>
<reference evidence="2 3" key="1">
    <citation type="journal article" date="2010" name="Stand. Genomic Sci.">
        <title>Complete genome sequence of Methanoplanus petrolearius type strain (SEBR 4847).</title>
        <authorList>
            <person name="Brambilla E."/>
            <person name="Djao O.D."/>
            <person name="Daligault H."/>
            <person name="Lapidus A."/>
            <person name="Lucas S."/>
            <person name="Hammon N."/>
            <person name="Nolan M."/>
            <person name="Tice H."/>
            <person name="Cheng J.F."/>
            <person name="Han C."/>
            <person name="Tapia R."/>
            <person name="Goodwin L."/>
            <person name="Pitluck S."/>
            <person name="Liolios K."/>
            <person name="Ivanova N."/>
            <person name="Mavromatis K."/>
            <person name="Mikhailova N."/>
            <person name="Pati A."/>
            <person name="Chen A."/>
            <person name="Palaniappan K."/>
            <person name="Land M."/>
            <person name="Hauser L."/>
            <person name="Chang Y.J."/>
            <person name="Jeffries C.D."/>
            <person name="Rohde M."/>
            <person name="Spring S."/>
            <person name="Sikorski J."/>
            <person name="Goker M."/>
            <person name="Woyke T."/>
            <person name="Bristow J."/>
            <person name="Eisen J.A."/>
            <person name="Markowitz V."/>
            <person name="Hugenholtz P."/>
            <person name="Kyrpides N.C."/>
            <person name="Klenk H.P."/>
        </authorList>
    </citation>
    <scope>NUCLEOTIDE SEQUENCE [LARGE SCALE GENOMIC DNA]</scope>
    <source>
        <strain evidence="3">DSM 11571 / OCM 486 / SEBR 4847</strain>
    </source>
</reference>
<dbReference type="KEGG" id="mpi:Mpet_1433"/>
<keyword evidence="1" id="KW-0812">Transmembrane</keyword>
<keyword evidence="1" id="KW-0472">Membrane</keyword>
<dbReference type="HOGENOM" id="CLU_1901957_0_0_2"/>
<name>E1RFG2_METP4</name>